<proteinExistence type="predicted"/>
<dbReference type="EMBL" id="SPNC01000146">
    <property type="protein sequence ID" value="TFH94296.1"/>
    <property type="molecule type" value="Genomic_DNA"/>
</dbReference>
<reference evidence="1 2" key="1">
    <citation type="submission" date="2019-03" db="EMBL/GenBank/DDBJ databases">
        <title>Porphyromonas levii Isolated from the Uterus of Dairy Cows.</title>
        <authorList>
            <person name="Francis A.M."/>
        </authorList>
    </citation>
    <scope>NUCLEOTIDE SEQUENCE [LARGE SCALE GENOMIC DNA]</scope>
    <source>
        <strain evidence="1 2">AF5678</strain>
    </source>
</reference>
<comment type="caution">
    <text evidence="1">The sequence shown here is derived from an EMBL/GenBank/DDBJ whole genome shotgun (WGS) entry which is preliminary data.</text>
</comment>
<dbReference type="Pfam" id="PF14103">
    <property type="entry name" value="DUF4276"/>
    <property type="match status" value="1"/>
</dbReference>
<evidence type="ECO:0000313" key="2">
    <source>
        <dbReference type="Proteomes" id="UP000297225"/>
    </source>
</evidence>
<keyword evidence="2" id="KW-1185">Reference proteome</keyword>
<dbReference type="STRING" id="1122973.GCA_000379925_00037"/>
<dbReference type="InterPro" id="IPR025455">
    <property type="entry name" value="DUF4276"/>
</dbReference>
<name>A0A4Y8WMI0_9PORP</name>
<dbReference type="Proteomes" id="UP000297225">
    <property type="component" value="Unassembled WGS sequence"/>
</dbReference>
<accession>A0A4Y8WMI0</accession>
<protein>
    <submittedName>
        <fullName evidence="1">DUF4276 family protein</fullName>
    </submittedName>
</protein>
<dbReference type="AlphaFoldDB" id="A0A4Y8WMI0"/>
<evidence type="ECO:0000313" key="1">
    <source>
        <dbReference type="EMBL" id="TFH94296.1"/>
    </source>
</evidence>
<gene>
    <name evidence="1" type="ORF">E4P47_08150</name>
</gene>
<dbReference type="OrthoDB" id="9801478at2"/>
<sequence>MGEKCSRRKTVMGQIVLHILCEGQTEERFVQTVLSPYLRRFNIVTKTIVLTTNRRSGCVGGAISFEQLKNELRLVIAQNRKDGYHTHYYSMMVDYYKLPTDYPDVGECAQIHDPYLAIQCLEQSIREAVDCGSFIPYIQLHEFEALVLCGLPLLINEYPEARRGIEQLQQQLEQLNNEPEKVNQGEDTAPSKRLIKAFEGKYRYNKPQVGVQITSSVGIDELKKRCPHFGQWIETLEQLQ</sequence>
<organism evidence="1 2">
    <name type="scientific">Porphyromonas levii</name>
    <dbReference type="NCBI Taxonomy" id="28114"/>
    <lineage>
        <taxon>Bacteria</taxon>
        <taxon>Pseudomonadati</taxon>
        <taxon>Bacteroidota</taxon>
        <taxon>Bacteroidia</taxon>
        <taxon>Bacteroidales</taxon>
        <taxon>Porphyromonadaceae</taxon>
        <taxon>Porphyromonas</taxon>
    </lineage>
</organism>